<feature type="non-terminal residue" evidence="1">
    <location>
        <position position="166"/>
    </location>
</feature>
<name>D2VIK8_NAEGR</name>
<protein>
    <submittedName>
        <fullName evidence="1">Predicted protein</fullName>
    </submittedName>
</protein>
<proteinExistence type="predicted"/>
<dbReference type="OMA" id="FQWVQDG"/>
<dbReference type="Proteomes" id="UP000006671">
    <property type="component" value="Unassembled WGS sequence"/>
</dbReference>
<dbReference type="AlphaFoldDB" id="D2VIK8"/>
<dbReference type="GeneID" id="8852161"/>
<reference evidence="1 2" key="1">
    <citation type="journal article" date="2010" name="Cell">
        <title>The genome of Naegleria gruberi illuminates early eukaryotic versatility.</title>
        <authorList>
            <person name="Fritz-Laylin L.K."/>
            <person name="Prochnik S.E."/>
            <person name="Ginger M.L."/>
            <person name="Dacks J.B."/>
            <person name="Carpenter M.L."/>
            <person name="Field M.C."/>
            <person name="Kuo A."/>
            <person name="Paredez A."/>
            <person name="Chapman J."/>
            <person name="Pham J."/>
            <person name="Shu S."/>
            <person name="Neupane R."/>
            <person name="Cipriano M."/>
            <person name="Mancuso J."/>
            <person name="Tu H."/>
            <person name="Salamov A."/>
            <person name="Lindquist E."/>
            <person name="Shapiro H."/>
            <person name="Lucas S."/>
            <person name="Grigoriev I.V."/>
            <person name="Cande W.Z."/>
            <person name="Fulton C."/>
            <person name="Rokhsar D.S."/>
            <person name="Dawson S.C."/>
        </authorList>
    </citation>
    <scope>NUCLEOTIDE SEQUENCE [LARGE SCALE GENOMIC DNA]</scope>
    <source>
        <strain evidence="1 2">NEG-M</strain>
    </source>
</reference>
<sequence length="166" mass="18854">LDGEWIERSGRIWRATQFGNTFQWVQDGTNRNATGIAVPLNGGLQWVLFATFDGHANMKFVPSVDGSQLVATNETFTRIHSMNYSTGLSQPASTVWKCTMHEGGHFVLKNQTDGRICDTYTVRDNNRNVFVLYLVFQNQGSEQILKVETMDINTWQLPNGDCFRRT</sequence>
<dbReference type="VEuPathDB" id="AmoebaDB:NAEGRDRAFT_4670"/>
<gene>
    <name evidence="1" type="ORF">NAEGRDRAFT_4670</name>
</gene>
<dbReference type="OrthoDB" id="10249893at2759"/>
<dbReference type="KEGG" id="ngr:NAEGRDRAFT_4670"/>
<evidence type="ECO:0000313" key="2">
    <source>
        <dbReference type="Proteomes" id="UP000006671"/>
    </source>
</evidence>
<accession>D2VIK8</accession>
<feature type="non-terminal residue" evidence="1">
    <location>
        <position position="1"/>
    </location>
</feature>
<dbReference type="RefSeq" id="XP_002676117.1">
    <property type="nucleotide sequence ID" value="XM_002676071.1"/>
</dbReference>
<dbReference type="EMBL" id="GG738874">
    <property type="protein sequence ID" value="EFC43373.1"/>
    <property type="molecule type" value="Genomic_DNA"/>
</dbReference>
<evidence type="ECO:0000313" key="1">
    <source>
        <dbReference type="EMBL" id="EFC43373.1"/>
    </source>
</evidence>
<keyword evidence="2" id="KW-1185">Reference proteome</keyword>
<dbReference type="InParanoid" id="D2VIK8"/>
<organism evidence="2">
    <name type="scientific">Naegleria gruberi</name>
    <name type="common">Amoeba</name>
    <dbReference type="NCBI Taxonomy" id="5762"/>
    <lineage>
        <taxon>Eukaryota</taxon>
        <taxon>Discoba</taxon>
        <taxon>Heterolobosea</taxon>
        <taxon>Tetramitia</taxon>
        <taxon>Eutetramitia</taxon>
        <taxon>Vahlkampfiidae</taxon>
        <taxon>Naegleria</taxon>
    </lineage>
</organism>